<sequence>MKAAVVPISIKDNYLTEIKDIPKPEIKDDQILIKAKACAINPIDWKHIVYQMSKPGDVAGSDVSGIVEQVGANVTNFKKGDLVSSFVMGNMSPMSGAFAEYVAAFPQATIKYDHDLDNPPKAKASMIDSFEGAASITMGLTTVAQSFSHSLNIPKHKKPGDSILIWSGATATGIVAIQVAKLVYNLKVITTASPRNHEYLKELGADFTLDYKDPKIVDKLKSLGHIKFGLDTIATPQTFQKLYDATQGTPEVYLDSLLGMDGNSIKTDPARETTVHWGHTMGYLCVLKTKTLGSTTYVQSTELLNDYNKWWENVMPTIIDKIKHANLKILPNGLESANEGLQMSRESKVSGEKIVFKI</sequence>
<dbReference type="Pfam" id="PF00107">
    <property type="entry name" value="ADH_zinc_N"/>
    <property type="match status" value="1"/>
</dbReference>
<dbReference type="Gene3D" id="3.90.180.10">
    <property type="entry name" value="Medium-chain alcohol dehydrogenases, catalytic domain"/>
    <property type="match status" value="1"/>
</dbReference>
<dbReference type="InterPro" id="IPR047122">
    <property type="entry name" value="Trans-enoyl_RdTase-like"/>
</dbReference>
<dbReference type="SMART" id="SM00829">
    <property type="entry name" value="PKS_ER"/>
    <property type="match status" value="1"/>
</dbReference>
<feature type="domain" description="Enoyl reductase (ER)" evidence="1">
    <location>
        <begin position="11"/>
        <end position="356"/>
    </location>
</feature>
<dbReference type="Gene3D" id="3.40.50.720">
    <property type="entry name" value="NAD(P)-binding Rossmann-like Domain"/>
    <property type="match status" value="1"/>
</dbReference>
<dbReference type="SUPFAM" id="SSF50129">
    <property type="entry name" value="GroES-like"/>
    <property type="match status" value="1"/>
</dbReference>
<comment type="caution">
    <text evidence="2">The sequence shown here is derived from an EMBL/GenBank/DDBJ whole genome shotgun (WGS) entry which is preliminary data.</text>
</comment>
<dbReference type="InterPro" id="IPR013149">
    <property type="entry name" value="ADH-like_C"/>
</dbReference>
<dbReference type="InterPro" id="IPR013154">
    <property type="entry name" value="ADH-like_N"/>
</dbReference>
<dbReference type="PANTHER" id="PTHR45348:SF2">
    <property type="entry name" value="ZINC-TYPE ALCOHOL DEHYDROGENASE-LIKE PROTEIN C2E1P3.01"/>
    <property type="match status" value="1"/>
</dbReference>
<evidence type="ECO:0000313" key="2">
    <source>
        <dbReference type="EMBL" id="KAF6071281.1"/>
    </source>
</evidence>
<dbReference type="Proteomes" id="UP000536275">
    <property type="component" value="Unassembled WGS sequence"/>
</dbReference>
<proteinExistence type="predicted"/>
<dbReference type="InterPro" id="IPR020843">
    <property type="entry name" value="ER"/>
</dbReference>
<dbReference type="PANTHER" id="PTHR45348">
    <property type="entry name" value="HYPOTHETICAL OXIDOREDUCTASE (EUROFUNG)"/>
    <property type="match status" value="1"/>
</dbReference>
<gene>
    <name evidence="2" type="ORF">FOB64_001460</name>
</gene>
<dbReference type="SUPFAM" id="SSF51735">
    <property type="entry name" value="NAD(P)-binding Rossmann-fold domains"/>
    <property type="match status" value="1"/>
</dbReference>
<dbReference type="InterPro" id="IPR011032">
    <property type="entry name" value="GroES-like_sf"/>
</dbReference>
<name>A0A8H6C3H7_CANAX</name>
<dbReference type="CDD" id="cd08249">
    <property type="entry name" value="enoyl_reductase_like"/>
    <property type="match status" value="1"/>
</dbReference>
<dbReference type="EMBL" id="JABWAD010000018">
    <property type="protein sequence ID" value="KAF6071281.1"/>
    <property type="molecule type" value="Genomic_DNA"/>
</dbReference>
<protein>
    <submittedName>
        <fullName evidence="2">Zinc-binding dehydrogenase family protein</fullName>
    </submittedName>
</protein>
<evidence type="ECO:0000259" key="1">
    <source>
        <dbReference type="SMART" id="SM00829"/>
    </source>
</evidence>
<dbReference type="AlphaFoldDB" id="A0A8H6C3H7"/>
<dbReference type="InterPro" id="IPR036291">
    <property type="entry name" value="NAD(P)-bd_dom_sf"/>
</dbReference>
<accession>A0A8H6C3H7</accession>
<evidence type="ECO:0000313" key="3">
    <source>
        <dbReference type="Proteomes" id="UP000536275"/>
    </source>
</evidence>
<reference evidence="2 3" key="1">
    <citation type="submission" date="2020-03" db="EMBL/GenBank/DDBJ databases">
        <title>FDA dAtabase for Regulatory Grade micrObial Sequences (FDA-ARGOS): Supporting development and validation of Infectious Disease Dx tests.</title>
        <authorList>
            <person name="Campos J."/>
            <person name="Goldberg B."/>
            <person name="Tallon L."/>
            <person name="Sadzewicz L."/>
            <person name="Vavikolanu K."/>
            <person name="Mehta A."/>
            <person name="Aluvathingal J."/>
            <person name="Nadendla S."/>
            <person name="Nandy P."/>
            <person name="Geyer C."/>
            <person name="Yan Y."/>
            <person name="Sichtig H."/>
        </authorList>
    </citation>
    <scope>NUCLEOTIDE SEQUENCE [LARGE SCALE GENOMIC DNA]</scope>
    <source>
        <strain evidence="2 3">FDAARGOS_656</strain>
    </source>
</reference>
<organism evidence="2 3">
    <name type="scientific">Candida albicans</name>
    <name type="common">Yeast</name>
    <dbReference type="NCBI Taxonomy" id="5476"/>
    <lineage>
        <taxon>Eukaryota</taxon>
        <taxon>Fungi</taxon>
        <taxon>Dikarya</taxon>
        <taxon>Ascomycota</taxon>
        <taxon>Saccharomycotina</taxon>
        <taxon>Pichiomycetes</taxon>
        <taxon>Debaryomycetaceae</taxon>
        <taxon>Candida/Lodderomyces clade</taxon>
        <taxon>Candida</taxon>
    </lineage>
</organism>
<dbReference type="GO" id="GO:0016651">
    <property type="term" value="F:oxidoreductase activity, acting on NAD(P)H"/>
    <property type="evidence" value="ECO:0007669"/>
    <property type="project" value="InterPro"/>
</dbReference>
<dbReference type="Pfam" id="PF08240">
    <property type="entry name" value="ADH_N"/>
    <property type="match status" value="1"/>
</dbReference>